<keyword evidence="8" id="KW-0472">Membrane</keyword>
<name>A0A4Z0D6B9_9FIRM</name>
<dbReference type="InterPro" id="IPR017871">
    <property type="entry name" value="ABC_transporter-like_CS"/>
</dbReference>
<evidence type="ECO:0000256" key="4">
    <source>
        <dbReference type="ARBA" id="ARBA00022737"/>
    </source>
</evidence>
<dbReference type="Gene3D" id="3.40.50.300">
    <property type="entry name" value="P-loop containing nucleotide triphosphate hydrolases"/>
    <property type="match status" value="2"/>
</dbReference>
<keyword evidence="4" id="KW-0677">Repeat</keyword>
<dbReference type="PROSITE" id="PS00211">
    <property type="entry name" value="ABC_TRANSPORTER_1"/>
    <property type="match status" value="1"/>
</dbReference>
<protein>
    <submittedName>
        <fullName evidence="10">ABC transporter ATP-binding protein</fullName>
    </submittedName>
</protein>
<evidence type="ECO:0000313" key="10">
    <source>
        <dbReference type="EMBL" id="TFZ40425.1"/>
    </source>
</evidence>
<dbReference type="Pfam" id="PF00005">
    <property type="entry name" value="ABC_tran"/>
    <property type="match status" value="2"/>
</dbReference>
<dbReference type="CDD" id="cd03216">
    <property type="entry name" value="ABC_Carb_Monos_I"/>
    <property type="match status" value="1"/>
</dbReference>
<dbReference type="InterPro" id="IPR027417">
    <property type="entry name" value="P-loop_NTPase"/>
</dbReference>
<dbReference type="GO" id="GO:0005524">
    <property type="term" value="F:ATP binding"/>
    <property type="evidence" value="ECO:0007669"/>
    <property type="project" value="UniProtKB-KW"/>
</dbReference>
<dbReference type="GO" id="GO:0005886">
    <property type="term" value="C:plasma membrane"/>
    <property type="evidence" value="ECO:0007669"/>
    <property type="project" value="UniProtKB-SubCell"/>
</dbReference>
<dbReference type="InterPro" id="IPR050107">
    <property type="entry name" value="ABC_carbohydrate_import_ATPase"/>
</dbReference>
<dbReference type="AlphaFoldDB" id="A0A4Z0D6B9"/>
<dbReference type="PANTHER" id="PTHR43790">
    <property type="entry name" value="CARBOHYDRATE TRANSPORT ATP-BINDING PROTEIN MG119-RELATED"/>
    <property type="match status" value="1"/>
</dbReference>
<dbReference type="EMBL" id="SRIB01000005">
    <property type="protein sequence ID" value="TFZ40425.1"/>
    <property type="molecule type" value="Genomic_DNA"/>
</dbReference>
<feature type="domain" description="ABC transporter" evidence="9">
    <location>
        <begin position="260"/>
        <end position="505"/>
    </location>
</feature>
<reference evidence="10 11" key="1">
    <citation type="submission" date="2019-03" db="EMBL/GenBank/DDBJ databases">
        <title>Draft genome sequence data and analysis of a Fermenting Bacterium, Soehngenia longevitae strain 1933PT, isolated from petroleum reservoir in Azerbaijan.</title>
        <authorList>
            <person name="Grouzdev D.S."/>
            <person name="Bidzhieva S.K."/>
            <person name="Sokolova D.S."/>
            <person name="Tourova T.P."/>
            <person name="Poltaraus A.B."/>
            <person name="Nazina T.N."/>
        </authorList>
    </citation>
    <scope>NUCLEOTIDE SEQUENCE [LARGE SCALE GENOMIC DNA]</scope>
    <source>
        <strain evidence="10 11">1933P</strain>
    </source>
</reference>
<organism evidence="10 11">
    <name type="scientific">Soehngenia longivitae</name>
    <dbReference type="NCBI Taxonomy" id="2562294"/>
    <lineage>
        <taxon>Bacteria</taxon>
        <taxon>Bacillati</taxon>
        <taxon>Bacillota</taxon>
        <taxon>Tissierellia</taxon>
        <taxon>Tissierellales</taxon>
        <taxon>Tissierellaceae</taxon>
        <taxon>Soehngenia</taxon>
    </lineage>
</organism>
<dbReference type="CDD" id="cd03215">
    <property type="entry name" value="ABC_Carb_Monos_II"/>
    <property type="match status" value="1"/>
</dbReference>
<evidence type="ECO:0000256" key="1">
    <source>
        <dbReference type="ARBA" id="ARBA00004202"/>
    </source>
</evidence>
<comment type="subcellular location">
    <subcellularLocation>
        <location evidence="1">Cell membrane</location>
        <topology evidence="1">Peripheral membrane protein</topology>
    </subcellularLocation>
</comment>
<feature type="domain" description="ABC transporter" evidence="9">
    <location>
        <begin position="6"/>
        <end position="243"/>
    </location>
</feature>
<evidence type="ECO:0000256" key="5">
    <source>
        <dbReference type="ARBA" id="ARBA00022741"/>
    </source>
</evidence>
<accession>A0A4Z0D6B9</accession>
<dbReference type="RefSeq" id="WP_135270943.1">
    <property type="nucleotide sequence ID" value="NZ_SRIB01000005.1"/>
</dbReference>
<evidence type="ECO:0000313" key="11">
    <source>
        <dbReference type="Proteomes" id="UP000298381"/>
    </source>
</evidence>
<dbReference type="PANTHER" id="PTHR43790:SF4">
    <property type="entry name" value="GUANOSINE IMPORT ATP-BINDING PROTEIN NUPO"/>
    <property type="match status" value="1"/>
</dbReference>
<dbReference type="InterPro" id="IPR003439">
    <property type="entry name" value="ABC_transporter-like_ATP-bd"/>
</dbReference>
<dbReference type="OrthoDB" id="9771863at2"/>
<keyword evidence="2" id="KW-0813">Transport</keyword>
<dbReference type="GO" id="GO:0016887">
    <property type="term" value="F:ATP hydrolysis activity"/>
    <property type="evidence" value="ECO:0007669"/>
    <property type="project" value="InterPro"/>
</dbReference>
<evidence type="ECO:0000256" key="3">
    <source>
        <dbReference type="ARBA" id="ARBA00022475"/>
    </source>
</evidence>
<gene>
    <name evidence="10" type="ORF">E4100_05005</name>
</gene>
<keyword evidence="11" id="KW-1185">Reference proteome</keyword>
<dbReference type="Proteomes" id="UP000298381">
    <property type="component" value="Unassembled WGS sequence"/>
</dbReference>
<dbReference type="PROSITE" id="PS50893">
    <property type="entry name" value="ABC_TRANSPORTER_2"/>
    <property type="match status" value="2"/>
</dbReference>
<evidence type="ECO:0000256" key="2">
    <source>
        <dbReference type="ARBA" id="ARBA00022448"/>
    </source>
</evidence>
<proteinExistence type="predicted"/>
<dbReference type="SUPFAM" id="SSF52540">
    <property type="entry name" value="P-loop containing nucleoside triphosphate hydrolases"/>
    <property type="match status" value="2"/>
</dbReference>
<keyword evidence="5" id="KW-0547">Nucleotide-binding</keyword>
<dbReference type="InterPro" id="IPR003593">
    <property type="entry name" value="AAA+_ATPase"/>
</dbReference>
<evidence type="ECO:0000256" key="6">
    <source>
        <dbReference type="ARBA" id="ARBA00022840"/>
    </source>
</evidence>
<sequence length="514" mass="57382">MAEKLIELKNISKQFPGVLANSNVNLTINKGEIHAIIGENGAGKTTLMNILYGLYEPTQGEIFIDGKKAVIKSPLDAIKQGIGMVHQHFMLLPSLSVAENVVLGSEPKKKKFFMDYDKAIEITKNLAQKYGFKVDPREKIEALSVGVQQRVEILKVLYRGADILILDEPTAVLTPQETDELFNVIRKLVSDMNKTVIIITHKLQEVLAISDRVSVMRQGKLIGTLPTQQADAKILTEMMVGKEVLFHDLHREKVSGEKVLEVKDIKAKDNRGLTVLNGVSFSLRAGEILGVAGVEGNGQSELVEVLTGLRNLEDGDYFINGKKITDVNPSNMRNLGISHVPEDRLTMGLSKEASLWENLLMGLQHKKPFVVKKIHLNKKKIFERTDNLIKEYDIRAIDRYMKVKKLSGGNMQKVVIAREFSFDSPILIIAQPTRGVDVGATEFIHNQIMRKRNEGAAILLVSAELDEIMRLSDRIITIYEGSITGEFKNKEVTKQTLGLYMTGKQNKLKGSEDN</sequence>
<evidence type="ECO:0000256" key="8">
    <source>
        <dbReference type="ARBA" id="ARBA00023136"/>
    </source>
</evidence>
<keyword evidence="7" id="KW-1278">Translocase</keyword>
<keyword evidence="3" id="KW-1003">Cell membrane</keyword>
<evidence type="ECO:0000256" key="7">
    <source>
        <dbReference type="ARBA" id="ARBA00022967"/>
    </source>
</evidence>
<dbReference type="SMART" id="SM00382">
    <property type="entry name" value="AAA"/>
    <property type="match status" value="1"/>
</dbReference>
<evidence type="ECO:0000259" key="9">
    <source>
        <dbReference type="PROSITE" id="PS50893"/>
    </source>
</evidence>
<keyword evidence="6 10" id="KW-0067">ATP-binding</keyword>
<dbReference type="FunFam" id="3.40.50.300:FF:000127">
    <property type="entry name" value="Ribose import ATP-binding protein RbsA"/>
    <property type="match status" value="1"/>
</dbReference>
<comment type="caution">
    <text evidence="10">The sequence shown here is derived from an EMBL/GenBank/DDBJ whole genome shotgun (WGS) entry which is preliminary data.</text>
</comment>